<dbReference type="Gene3D" id="3.40.50.1820">
    <property type="entry name" value="alpha/beta hydrolase"/>
    <property type="match status" value="1"/>
</dbReference>
<feature type="active site" description="Charge relay system" evidence="1">
    <location>
        <position position="376"/>
    </location>
</feature>
<dbReference type="SUPFAM" id="SSF53474">
    <property type="entry name" value="alpha/beta-Hydrolases"/>
    <property type="match status" value="1"/>
</dbReference>
<dbReference type="STRING" id="1576369.SAMN05421753_103267"/>
<sequence length="424" mass="46639">MTRWLSLLVLLCGWTASLSAETKLEVTPDHASGVYQPGEPVMWTVRATADNGLPVTGELKFTVLKGGLTSLTQGVAVLHDGKAEISAERNDAGALLLNVKFVPPAPEKEITAYGGAIYAPEQIQASAALPDDFDQFWKQKIGELHDVPMNAQLERIDIGNEKVEYYHVTFDNIRGKKIRGQLAKPVGKSDLPALLQVQWAGVYPLQRAWVVGPAQNGWLALNISAHDLPIDSPQAFYDKQSANELRDYNRRGNNDREASYFLPMFLGCYRAADYLTERPDWNKKNLVVQGTSQGGYQALVTAGLHPKITGMAANVPAGCDHTGKQVGRAPGWPNWTSLVIAGSTPEQTLQTGRYFDAMNFARKITCPSLVGVGLIDTTCPPEGVIATFNQIQGPKELVIMPLADHKLKQEPYYPKFNKWQAERK</sequence>
<dbReference type="EMBL" id="FOQD01000003">
    <property type="protein sequence ID" value="SFH86738.1"/>
    <property type="molecule type" value="Genomic_DNA"/>
</dbReference>
<keyword evidence="2" id="KW-0732">Signal</keyword>
<dbReference type="PANTHER" id="PTHR40111:SF1">
    <property type="entry name" value="CEPHALOSPORIN-C DEACETYLASE"/>
    <property type="match status" value="1"/>
</dbReference>
<feature type="active site" description="Nucleophile" evidence="1">
    <location>
        <position position="292"/>
    </location>
</feature>
<dbReference type="PANTHER" id="PTHR40111">
    <property type="entry name" value="CEPHALOSPORIN-C DEACETYLASE"/>
    <property type="match status" value="1"/>
</dbReference>
<evidence type="ECO:0000313" key="5">
    <source>
        <dbReference type="Proteomes" id="UP000199518"/>
    </source>
</evidence>
<evidence type="ECO:0000256" key="2">
    <source>
        <dbReference type="SAM" id="SignalP"/>
    </source>
</evidence>
<feature type="active site" description="Charge relay system" evidence="1">
    <location>
        <position position="405"/>
    </location>
</feature>
<dbReference type="InterPro" id="IPR039069">
    <property type="entry name" value="CE7"/>
</dbReference>
<accession>A0A1I3DJM8</accession>
<feature type="domain" description="Acetyl xylan esterase" evidence="3">
    <location>
        <begin position="125"/>
        <end position="410"/>
    </location>
</feature>
<dbReference type="GO" id="GO:0005976">
    <property type="term" value="P:polysaccharide metabolic process"/>
    <property type="evidence" value="ECO:0007669"/>
    <property type="project" value="TreeGrafter"/>
</dbReference>
<dbReference type="AlphaFoldDB" id="A0A1I3DJM8"/>
<feature type="signal peptide" evidence="2">
    <location>
        <begin position="1"/>
        <end position="20"/>
    </location>
</feature>
<dbReference type="InterPro" id="IPR008391">
    <property type="entry name" value="AXE1_dom"/>
</dbReference>
<dbReference type="Pfam" id="PF05448">
    <property type="entry name" value="AXE1"/>
    <property type="match status" value="1"/>
</dbReference>
<dbReference type="OrthoDB" id="9770528at2"/>
<dbReference type="GO" id="GO:0052689">
    <property type="term" value="F:carboxylic ester hydrolase activity"/>
    <property type="evidence" value="ECO:0007669"/>
    <property type="project" value="TreeGrafter"/>
</dbReference>
<dbReference type="InterPro" id="IPR029058">
    <property type="entry name" value="AB_hydrolase_fold"/>
</dbReference>
<organism evidence="4 5">
    <name type="scientific">Planctomicrobium piriforme</name>
    <dbReference type="NCBI Taxonomy" id="1576369"/>
    <lineage>
        <taxon>Bacteria</taxon>
        <taxon>Pseudomonadati</taxon>
        <taxon>Planctomycetota</taxon>
        <taxon>Planctomycetia</taxon>
        <taxon>Planctomycetales</taxon>
        <taxon>Planctomycetaceae</taxon>
        <taxon>Planctomicrobium</taxon>
    </lineage>
</organism>
<evidence type="ECO:0000259" key="3">
    <source>
        <dbReference type="Pfam" id="PF05448"/>
    </source>
</evidence>
<feature type="chain" id="PRO_5011612537" evidence="2">
    <location>
        <begin position="21"/>
        <end position="424"/>
    </location>
</feature>
<proteinExistence type="predicted"/>
<evidence type="ECO:0000256" key="1">
    <source>
        <dbReference type="PIRSR" id="PIRSR639069-1"/>
    </source>
</evidence>
<reference evidence="5" key="1">
    <citation type="submission" date="2016-10" db="EMBL/GenBank/DDBJ databases">
        <authorList>
            <person name="Varghese N."/>
            <person name="Submissions S."/>
        </authorList>
    </citation>
    <scope>NUCLEOTIDE SEQUENCE [LARGE SCALE GENOMIC DNA]</scope>
    <source>
        <strain evidence="5">DSM 26348</strain>
    </source>
</reference>
<dbReference type="Proteomes" id="UP000199518">
    <property type="component" value="Unassembled WGS sequence"/>
</dbReference>
<protein>
    <submittedName>
        <fullName evidence="4">Cephalosporin-C deacetylase</fullName>
    </submittedName>
</protein>
<evidence type="ECO:0000313" key="4">
    <source>
        <dbReference type="EMBL" id="SFH86738.1"/>
    </source>
</evidence>
<dbReference type="RefSeq" id="WP_092048285.1">
    <property type="nucleotide sequence ID" value="NZ_FOQD01000003.1"/>
</dbReference>
<name>A0A1I3DJM8_9PLAN</name>
<gene>
    <name evidence="4" type="ORF">SAMN05421753_103267</name>
</gene>
<keyword evidence="5" id="KW-1185">Reference proteome</keyword>